<organism evidence="8 9">
    <name type="scientific">Mytilus galloprovincialis</name>
    <name type="common">Mediterranean mussel</name>
    <dbReference type="NCBI Taxonomy" id="29158"/>
    <lineage>
        <taxon>Eukaryota</taxon>
        <taxon>Metazoa</taxon>
        <taxon>Spiralia</taxon>
        <taxon>Lophotrochozoa</taxon>
        <taxon>Mollusca</taxon>
        <taxon>Bivalvia</taxon>
        <taxon>Autobranchia</taxon>
        <taxon>Pteriomorphia</taxon>
        <taxon>Mytilida</taxon>
        <taxon>Mytiloidea</taxon>
        <taxon>Mytilidae</taxon>
        <taxon>Mytilinae</taxon>
        <taxon>Mytilus</taxon>
    </lineage>
</organism>
<feature type="domain" description="Neurotransmitter-gated ion-channel ligand-binding" evidence="6">
    <location>
        <begin position="15"/>
        <end position="219"/>
    </location>
</feature>
<name>A0A8B6HPP5_MYTGA</name>
<protein>
    <submittedName>
        <fullName evidence="8">Uncharacterized protein</fullName>
    </submittedName>
</protein>
<dbReference type="InterPro" id="IPR036734">
    <property type="entry name" value="Neur_chan_lig-bd_sf"/>
</dbReference>
<evidence type="ECO:0000259" key="6">
    <source>
        <dbReference type="Pfam" id="PF02931"/>
    </source>
</evidence>
<feature type="transmembrane region" description="Helical" evidence="5">
    <location>
        <begin position="390"/>
        <end position="415"/>
    </location>
</feature>
<dbReference type="Gene3D" id="2.70.170.10">
    <property type="entry name" value="Neurotransmitter-gated ion-channel ligand-binding domain"/>
    <property type="match status" value="1"/>
</dbReference>
<evidence type="ECO:0000256" key="3">
    <source>
        <dbReference type="ARBA" id="ARBA00022989"/>
    </source>
</evidence>
<dbReference type="PANTHER" id="PTHR18945">
    <property type="entry name" value="NEUROTRANSMITTER GATED ION CHANNEL"/>
    <property type="match status" value="1"/>
</dbReference>
<dbReference type="Proteomes" id="UP000596742">
    <property type="component" value="Unassembled WGS sequence"/>
</dbReference>
<dbReference type="Pfam" id="PF02932">
    <property type="entry name" value="Neur_chan_memb"/>
    <property type="match status" value="1"/>
</dbReference>
<evidence type="ECO:0000313" key="8">
    <source>
        <dbReference type="EMBL" id="VDI82555.1"/>
    </source>
</evidence>
<dbReference type="InterPro" id="IPR006201">
    <property type="entry name" value="Neur_channel"/>
</dbReference>
<feature type="transmembrane region" description="Helical" evidence="5">
    <location>
        <begin position="285"/>
        <end position="307"/>
    </location>
</feature>
<dbReference type="GO" id="GO:0005230">
    <property type="term" value="F:extracellular ligand-gated monoatomic ion channel activity"/>
    <property type="evidence" value="ECO:0007669"/>
    <property type="project" value="InterPro"/>
</dbReference>
<evidence type="ECO:0000256" key="2">
    <source>
        <dbReference type="ARBA" id="ARBA00022692"/>
    </source>
</evidence>
<evidence type="ECO:0000256" key="1">
    <source>
        <dbReference type="ARBA" id="ARBA00004141"/>
    </source>
</evidence>
<dbReference type="SUPFAM" id="SSF90112">
    <property type="entry name" value="Neurotransmitter-gated ion-channel transmembrane pore"/>
    <property type="match status" value="1"/>
</dbReference>
<dbReference type="OrthoDB" id="6110760at2759"/>
<dbReference type="InterPro" id="IPR006029">
    <property type="entry name" value="Neurotrans-gated_channel_TM"/>
</dbReference>
<evidence type="ECO:0000256" key="4">
    <source>
        <dbReference type="ARBA" id="ARBA00023136"/>
    </source>
</evidence>
<keyword evidence="9" id="KW-1185">Reference proteome</keyword>
<comment type="caution">
    <text evidence="8">The sequence shown here is derived from an EMBL/GenBank/DDBJ whole genome shotgun (WGS) entry which is preliminary data.</text>
</comment>
<keyword evidence="2 5" id="KW-0812">Transmembrane</keyword>
<dbReference type="CDD" id="cd18989">
    <property type="entry name" value="LGIC_ECD_cation"/>
    <property type="match status" value="1"/>
</dbReference>
<dbReference type="GO" id="GO:0016020">
    <property type="term" value="C:membrane"/>
    <property type="evidence" value="ECO:0007669"/>
    <property type="project" value="UniProtKB-SubCell"/>
</dbReference>
<dbReference type="AlphaFoldDB" id="A0A8B6HPP5"/>
<dbReference type="InterPro" id="IPR038050">
    <property type="entry name" value="Neuro_actylchol_rec"/>
</dbReference>
<evidence type="ECO:0000256" key="5">
    <source>
        <dbReference type="SAM" id="Phobius"/>
    </source>
</evidence>
<reference evidence="8" key="1">
    <citation type="submission" date="2018-11" db="EMBL/GenBank/DDBJ databases">
        <authorList>
            <person name="Alioto T."/>
            <person name="Alioto T."/>
        </authorList>
    </citation>
    <scope>NUCLEOTIDE SEQUENCE</scope>
</reference>
<keyword evidence="3 5" id="KW-1133">Transmembrane helix</keyword>
<dbReference type="InterPro" id="IPR036719">
    <property type="entry name" value="Neuro-gated_channel_TM_sf"/>
</dbReference>
<dbReference type="EMBL" id="UYJE01010371">
    <property type="protein sequence ID" value="VDI82555.1"/>
    <property type="molecule type" value="Genomic_DNA"/>
</dbReference>
<accession>A0A8B6HPP5</accession>
<sequence>MAYMTTSVEYSGVQELHKVLLSNYSKIITPRINQSDLVTVYVNFYLNSVIDFDVMSGIMSFSGSFILYWTDEIIRMNWESSGLSNINYTRLRFRDVWIPAISLRNQANTYSLCQLVSTAGSVSYTVTYYRNGLAMLACTSVLKTTCHTDVTFYPMDTHECNVTVIAGSLIQDIKLQTTMSTIMSDYTYSNSEWSISSNVRNSSGTPVSGLDFIIILSRKPTFLMVNLLFPVMVITILNGLSFLVPIESGERLSFGTSLLLMLVVFLTTVLDILPSTNNSLSVFNIFVLSQFIYSCSLAFGIIITFYFHFLCGDTEVPKILQKLATVILKKENKTMLKTKEKLQYDIRKDEEANCKNENEIKLNKGHSGDKLENKLSNITWKDVAKALDRLLQYLTACNVAIMIISAITLGIFLSLQ</sequence>
<gene>
    <name evidence="8" type="ORF">MGAL_10B051230</name>
</gene>
<dbReference type="GO" id="GO:0004888">
    <property type="term" value="F:transmembrane signaling receptor activity"/>
    <property type="evidence" value="ECO:0007669"/>
    <property type="project" value="InterPro"/>
</dbReference>
<feature type="transmembrane region" description="Helical" evidence="5">
    <location>
        <begin position="252"/>
        <end position="273"/>
    </location>
</feature>
<dbReference type="Gene3D" id="1.20.58.390">
    <property type="entry name" value="Neurotransmitter-gated ion-channel transmembrane domain"/>
    <property type="match status" value="1"/>
</dbReference>
<comment type="subcellular location">
    <subcellularLocation>
        <location evidence="1">Membrane</location>
        <topology evidence="1">Multi-pass membrane protein</topology>
    </subcellularLocation>
</comment>
<dbReference type="InterPro" id="IPR006202">
    <property type="entry name" value="Neur_chan_lig-bd"/>
</dbReference>
<keyword evidence="4 5" id="KW-0472">Membrane</keyword>
<evidence type="ECO:0000313" key="9">
    <source>
        <dbReference type="Proteomes" id="UP000596742"/>
    </source>
</evidence>
<proteinExistence type="predicted"/>
<feature type="domain" description="Neurotransmitter-gated ion-channel transmembrane" evidence="7">
    <location>
        <begin position="228"/>
        <end position="365"/>
    </location>
</feature>
<dbReference type="CDD" id="cd19051">
    <property type="entry name" value="LGIC_TM_cation"/>
    <property type="match status" value="1"/>
</dbReference>
<evidence type="ECO:0000259" key="7">
    <source>
        <dbReference type="Pfam" id="PF02932"/>
    </source>
</evidence>
<dbReference type="SUPFAM" id="SSF63712">
    <property type="entry name" value="Nicotinic receptor ligand binding domain-like"/>
    <property type="match status" value="1"/>
</dbReference>
<dbReference type="Pfam" id="PF02931">
    <property type="entry name" value="Neur_chan_LBD"/>
    <property type="match status" value="1"/>
</dbReference>
<feature type="transmembrane region" description="Helical" evidence="5">
    <location>
        <begin position="222"/>
        <end position="246"/>
    </location>
</feature>